<dbReference type="Gene3D" id="3.60.15.10">
    <property type="entry name" value="Ribonuclease Z/Hydroxyacylglutathione hydrolase-like"/>
    <property type="match status" value="1"/>
</dbReference>
<dbReference type="PANTHER" id="PTHR42978:SF6">
    <property type="entry name" value="QUORUM-QUENCHING LACTONASE YTNP-RELATED"/>
    <property type="match status" value="1"/>
</dbReference>
<dbReference type="InterPro" id="IPR001279">
    <property type="entry name" value="Metallo-B-lactamas"/>
</dbReference>
<keyword evidence="3" id="KW-0378">Hydrolase</keyword>
<dbReference type="OrthoDB" id="9802897at2"/>
<protein>
    <submittedName>
        <fullName evidence="6">Metallo-beta-lactamase</fullName>
    </submittedName>
</protein>
<dbReference type="AlphaFoldDB" id="A0A498RCU8"/>
<keyword evidence="7" id="KW-1185">Reference proteome</keyword>
<dbReference type="SUPFAM" id="SSF56281">
    <property type="entry name" value="Metallo-hydrolase/oxidoreductase"/>
    <property type="match status" value="1"/>
</dbReference>
<keyword evidence="4" id="KW-0862">Zinc</keyword>
<organism evidence="6 7">
    <name type="scientific">Lucifera butyrica</name>
    <dbReference type="NCBI Taxonomy" id="1351585"/>
    <lineage>
        <taxon>Bacteria</taxon>
        <taxon>Bacillati</taxon>
        <taxon>Bacillota</taxon>
        <taxon>Negativicutes</taxon>
        <taxon>Veillonellales</taxon>
        <taxon>Veillonellaceae</taxon>
        <taxon>Lucifera</taxon>
    </lineage>
</organism>
<dbReference type="EMBL" id="UPPP01000101">
    <property type="protein sequence ID" value="VBB08875.1"/>
    <property type="molecule type" value="Genomic_DNA"/>
</dbReference>
<evidence type="ECO:0000256" key="4">
    <source>
        <dbReference type="ARBA" id="ARBA00022833"/>
    </source>
</evidence>
<dbReference type="RefSeq" id="WP_122629717.1">
    <property type="nucleotide sequence ID" value="NZ_UPPP01000101.1"/>
</dbReference>
<name>A0A498RCU8_9FIRM</name>
<evidence type="ECO:0000313" key="7">
    <source>
        <dbReference type="Proteomes" id="UP000277811"/>
    </source>
</evidence>
<dbReference type="SMART" id="SM00849">
    <property type="entry name" value="Lactamase_B"/>
    <property type="match status" value="1"/>
</dbReference>
<dbReference type="InterPro" id="IPR036866">
    <property type="entry name" value="RibonucZ/Hydroxyglut_hydro"/>
</dbReference>
<dbReference type="GO" id="GO:0046872">
    <property type="term" value="F:metal ion binding"/>
    <property type="evidence" value="ECO:0007669"/>
    <property type="project" value="UniProtKB-KW"/>
</dbReference>
<evidence type="ECO:0000256" key="1">
    <source>
        <dbReference type="ARBA" id="ARBA00007749"/>
    </source>
</evidence>
<evidence type="ECO:0000259" key="5">
    <source>
        <dbReference type="SMART" id="SM00849"/>
    </source>
</evidence>
<reference evidence="6 7" key="1">
    <citation type="submission" date="2018-06" db="EMBL/GenBank/DDBJ databases">
        <authorList>
            <person name="Strepis N."/>
        </authorList>
    </citation>
    <scope>NUCLEOTIDE SEQUENCE [LARGE SCALE GENOMIC DNA]</scope>
    <source>
        <strain evidence="6">LUCI</strain>
    </source>
</reference>
<comment type="similarity">
    <text evidence="1">Belongs to the metallo-beta-lactamase superfamily.</text>
</comment>
<evidence type="ECO:0000256" key="3">
    <source>
        <dbReference type="ARBA" id="ARBA00022801"/>
    </source>
</evidence>
<dbReference type="Proteomes" id="UP000277811">
    <property type="component" value="Unassembled WGS sequence"/>
</dbReference>
<dbReference type="PANTHER" id="PTHR42978">
    <property type="entry name" value="QUORUM-QUENCHING LACTONASE YTNP-RELATED-RELATED"/>
    <property type="match status" value="1"/>
</dbReference>
<dbReference type="CDD" id="cd16277">
    <property type="entry name" value="metallo-hydrolase-like_MBL-fold"/>
    <property type="match status" value="1"/>
</dbReference>
<evidence type="ECO:0000256" key="2">
    <source>
        <dbReference type="ARBA" id="ARBA00022723"/>
    </source>
</evidence>
<sequence length="295" mass="33477">MLSNSNVYQIGDVTVTRIGELTLGQYTPASLFPDWDAKVLINRQDWLSPDSMSQNLEYAFMSVHIWLVKTPRHTILIDPGVGNDKNRPYTPAFDRLRLPFLERLAEAGAKPEAVDFVLMTHLHVDHVGWNTRLDDGRWVPTFKNARYVFSKKEYEYYQASVNHTDRNKTSVIIQQDSVIPIIEAGLAEMINIDGSEFIDGLSFKPTPGHSIDHSSIALSSHGENALFAGDVLHHPIQVRYPEWNSSFDAFTEQARASRLWALEYAVERQAVLFSSHFPESAAGTVVREGDKFTWR</sequence>
<proteinExistence type="inferred from homology"/>
<keyword evidence="2" id="KW-0479">Metal-binding</keyword>
<evidence type="ECO:0000313" key="6">
    <source>
        <dbReference type="EMBL" id="VBB08875.1"/>
    </source>
</evidence>
<gene>
    <name evidence="6" type="ORF">LUCI_4158</name>
</gene>
<dbReference type="InterPro" id="IPR051013">
    <property type="entry name" value="MBL_superfamily_lactonases"/>
</dbReference>
<accession>A0A498RCU8</accession>
<feature type="domain" description="Metallo-beta-lactamase" evidence="5">
    <location>
        <begin position="62"/>
        <end position="276"/>
    </location>
</feature>
<dbReference type="Pfam" id="PF00753">
    <property type="entry name" value="Lactamase_B"/>
    <property type="match status" value="1"/>
</dbReference>
<dbReference type="GO" id="GO:0016787">
    <property type="term" value="F:hydrolase activity"/>
    <property type="evidence" value="ECO:0007669"/>
    <property type="project" value="UniProtKB-KW"/>
</dbReference>